<evidence type="ECO:0000313" key="14">
    <source>
        <dbReference type="Proteomes" id="UP000694560"/>
    </source>
</evidence>
<feature type="compositionally biased region" description="Basic and acidic residues" evidence="11">
    <location>
        <begin position="1035"/>
        <end position="1065"/>
    </location>
</feature>
<dbReference type="Gene3D" id="2.130.10.10">
    <property type="entry name" value="YVTN repeat-like/Quinoprotein amine dehydrogenase"/>
    <property type="match status" value="2"/>
</dbReference>
<dbReference type="PANTHER" id="PTHR19932:SF10">
    <property type="entry name" value="WD REPEAT AND HMG-BOX DNA-BINDING PROTEIN 1"/>
    <property type="match status" value="1"/>
</dbReference>
<evidence type="ECO:0000259" key="12">
    <source>
        <dbReference type="PROSITE" id="PS50118"/>
    </source>
</evidence>
<dbReference type="Proteomes" id="UP000694560">
    <property type="component" value="Unplaced"/>
</dbReference>
<reference evidence="13" key="1">
    <citation type="submission" date="2025-08" db="UniProtKB">
        <authorList>
            <consortium name="Ensembl"/>
        </authorList>
    </citation>
    <scope>IDENTIFICATION</scope>
</reference>
<dbReference type="PROSITE" id="PS50294">
    <property type="entry name" value="WD_REPEATS_REGION"/>
    <property type="match status" value="2"/>
</dbReference>
<evidence type="ECO:0000313" key="13">
    <source>
        <dbReference type="Ensembl" id="ENSMCSP00000003453.1"/>
    </source>
</evidence>
<dbReference type="InterPro" id="IPR015943">
    <property type="entry name" value="WD40/YVTN_repeat-like_dom_sf"/>
</dbReference>
<accession>A0A8C5T7S7</accession>
<keyword evidence="4 10" id="KW-0238">DNA-binding</keyword>
<evidence type="ECO:0000256" key="10">
    <source>
        <dbReference type="PROSITE-ProRule" id="PRU00267"/>
    </source>
</evidence>
<dbReference type="GO" id="GO:0005654">
    <property type="term" value="C:nucleoplasm"/>
    <property type="evidence" value="ECO:0007669"/>
    <property type="project" value="UniProtKB-SubCell"/>
</dbReference>
<feature type="domain" description="HMG box" evidence="12">
    <location>
        <begin position="975"/>
        <end position="1043"/>
    </location>
</feature>
<dbReference type="InterPro" id="IPR048591">
    <property type="entry name" value="WDHD1/CFT4_hel"/>
</dbReference>
<dbReference type="SUPFAM" id="SSF47095">
    <property type="entry name" value="HMG-box"/>
    <property type="match status" value="1"/>
</dbReference>
<dbReference type="OrthoDB" id="427368at2759"/>
<dbReference type="SMART" id="SM00320">
    <property type="entry name" value="WD40"/>
    <property type="match status" value="4"/>
</dbReference>
<dbReference type="Pfam" id="PF24815">
    <property type="entry name" value="HMG_WDHD1"/>
    <property type="match status" value="1"/>
</dbReference>
<dbReference type="InterPro" id="IPR036322">
    <property type="entry name" value="WD40_repeat_dom_sf"/>
</dbReference>
<feature type="compositionally biased region" description="Polar residues" evidence="11">
    <location>
        <begin position="1072"/>
        <end position="1088"/>
    </location>
</feature>
<evidence type="ECO:0000256" key="7">
    <source>
        <dbReference type="ARBA" id="ARBA00069769"/>
    </source>
</evidence>
<feature type="repeat" description="WD" evidence="9">
    <location>
        <begin position="135"/>
        <end position="176"/>
    </location>
</feature>
<dbReference type="FunFam" id="2.130.10.10:FF:001715">
    <property type="entry name" value="WD repeat and HMG-box DNA-binding protein 1"/>
    <property type="match status" value="1"/>
</dbReference>
<dbReference type="Gene3D" id="1.10.30.10">
    <property type="entry name" value="High mobility group box domain"/>
    <property type="match status" value="1"/>
</dbReference>
<evidence type="ECO:0000256" key="4">
    <source>
        <dbReference type="ARBA" id="ARBA00023125"/>
    </source>
</evidence>
<dbReference type="SMART" id="SM00398">
    <property type="entry name" value="HMG"/>
    <property type="match status" value="1"/>
</dbReference>
<dbReference type="PROSITE" id="PS50118">
    <property type="entry name" value="HMG_BOX_2"/>
    <property type="match status" value="1"/>
</dbReference>
<dbReference type="GO" id="GO:0000278">
    <property type="term" value="P:mitotic cell cycle"/>
    <property type="evidence" value="ECO:0007669"/>
    <property type="project" value="TreeGrafter"/>
</dbReference>
<keyword evidence="2 9" id="KW-0853">WD repeat</keyword>
<dbReference type="PANTHER" id="PTHR19932">
    <property type="entry name" value="WD REPEAT AND HMG-BOX DNA BINDING PROTEIN"/>
    <property type="match status" value="1"/>
</dbReference>
<keyword evidence="5 10" id="KW-0539">Nucleus</keyword>
<evidence type="ECO:0000256" key="1">
    <source>
        <dbReference type="ARBA" id="ARBA00004642"/>
    </source>
</evidence>
<feature type="compositionally biased region" description="Acidic residues" evidence="11">
    <location>
        <begin position="858"/>
        <end position="876"/>
    </location>
</feature>
<feature type="region of interest" description="Disordered" evidence="11">
    <location>
        <begin position="818"/>
        <end position="876"/>
    </location>
</feature>
<feature type="region of interest" description="Disordered" evidence="11">
    <location>
        <begin position="332"/>
        <end position="357"/>
    </location>
</feature>
<name>A0A8C5T7S7_9PASS</name>
<dbReference type="GO" id="GO:0006281">
    <property type="term" value="P:DNA repair"/>
    <property type="evidence" value="ECO:0007669"/>
    <property type="project" value="TreeGrafter"/>
</dbReference>
<dbReference type="GO" id="GO:0003682">
    <property type="term" value="F:chromatin binding"/>
    <property type="evidence" value="ECO:0007669"/>
    <property type="project" value="TreeGrafter"/>
</dbReference>
<dbReference type="CDD" id="cd21993">
    <property type="entry name" value="HMG-box_WDHD1"/>
    <property type="match status" value="1"/>
</dbReference>
<evidence type="ECO:0000256" key="2">
    <source>
        <dbReference type="ARBA" id="ARBA00022574"/>
    </source>
</evidence>
<evidence type="ECO:0000256" key="8">
    <source>
        <dbReference type="ARBA" id="ARBA00080131"/>
    </source>
</evidence>
<dbReference type="InterPro" id="IPR001680">
    <property type="entry name" value="WD40_rpt"/>
</dbReference>
<dbReference type="GO" id="GO:0006261">
    <property type="term" value="P:DNA-templated DNA replication"/>
    <property type="evidence" value="ECO:0007669"/>
    <property type="project" value="InterPro"/>
</dbReference>
<dbReference type="Pfam" id="PF20946">
    <property type="entry name" value="Ctf4_C"/>
    <property type="match status" value="1"/>
</dbReference>
<evidence type="ECO:0000256" key="9">
    <source>
        <dbReference type="PROSITE-ProRule" id="PRU00221"/>
    </source>
</evidence>
<dbReference type="FunFam" id="1.10.30.10:FF:000028">
    <property type="entry name" value="WD repeat and HMG-box DNA-binding protein 1"/>
    <property type="match status" value="1"/>
</dbReference>
<feature type="DNA-binding region" description="HMG box" evidence="10">
    <location>
        <begin position="975"/>
        <end position="1043"/>
    </location>
</feature>
<dbReference type="InterPro" id="IPR055339">
    <property type="entry name" value="HMG-box_WDHD1"/>
</dbReference>
<sequence>IPATILPFPTKHTIKKENKYFCYYFYCGTFLEQIICPNIWDIRAICLSVQQKCVLTNKFYAGFCCQNGRLITAVSNNTVQIHTFPEGAPDGILTRFTMHVNHVTFSRDGTKVAAGSSDFMIKVVEVTDSSKQKTFRGHDAPVLSLSFDPKDIYLASASCDGSVRVWDIADQTCTTSWLLLQKCNDVINAKSICRLAWQPGTGKLLAVPVDKIVELFRRETWDSQFKLSDASITQPLNVVAWSPCGQFLAAGSVDGNIVVWNVETQQCIERMKHEKKYSICGLAWHPKYKQIAYTDTEGNLGLLENIGDAEKPNDKVASAVAKDYNDLFDGDDDDYLNGDAIEPPSSPKTADNEDDADDVVQPLGHVRRAVIDDDDNSLDIGLIKASSSLLEKEDDADDGVGGLSALPPTSTQQPFYDGPMPTPKQKPFQSGSTPVHLMHRFMVWNSVGIIRCYNDEQDNAIDIEFHDTSVHHATHLPNSLSHTMADLSTEAILLACESTEELASKLHCIHFGSWDANKEWTVDMPKDEEIEAICLGQGWAACATNALLVRVFTVGGVQKEIFSLPGPVVSMAGHGEQLMIVYHRGTGFDGDQCLGVQLMELGRKKKQILHGDPLPLTRRSYLVWVGFSAEGTPCYVDSEGIVRMLNRGLGNTWIPVCNTREHCKGKYDHYWVVGIHENPQQLRCIPCKGARFPPTLPRPAVAILSFKLPYCQVTTEKGQMEEQYWRSVVFHNHMDYLSKNGYEFDENAKNLAVKEQQELLMKLFALSCKLEREFRCVELADLMTQNVVNLAIKYASRSRRLNLAQRLSEMAVEKASELAAAQGDEEEEEDFRSRSSARYSSSATEWGRLPGRNVQQEQEMEDAEETDAYEEAEETPEIEQRMKWIHIPACVSSSQKDPVVPSANVLDTMSKYSKKTSSSSSRAVNKQNPPVIKPLTPKPKTKQVMFAVFLTWFQGGKNKKLNFTTKVTAQENTENRRPKTGFQMWLEENRANILTDNPDLNEAEVIKEGMSRFRMLTSEERMVWTEKARGGRVNDSAEDKKRKRPTAEEDEVKKNQEQKSEDTNVSKKSKPLDQSTNNRLSAFAFKQS</sequence>
<proteinExistence type="predicted"/>
<evidence type="ECO:0000256" key="6">
    <source>
        <dbReference type="ARBA" id="ARBA00056293"/>
    </source>
</evidence>
<feature type="compositionally biased region" description="Low complexity" evidence="11">
    <location>
        <begin position="834"/>
        <end position="843"/>
    </location>
</feature>
<protein>
    <recommendedName>
        <fullName evidence="7">WD repeat and HMG-box DNA-binding protein 1</fullName>
    </recommendedName>
    <alternativeName>
        <fullName evidence="8">Acidic nucleoplasmic DNA-binding protein 1</fullName>
    </alternativeName>
</protein>
<dbReference type="Pfam" id="PF24817">
    <property type="entry name" value="WD40_WDHD1_1st"/>
    <property type="match status" value="1"/>
</dbReference>
<feature type="region of interest" description="Disordered" evidence="11">
    <location>
        <begin position="1027"/>
        <end position="1088"/>
    </location>
</feature>
<reference evidence="13" key="2">
    <citation type="submission" date="2025-09" db="UniProtKB">
        <authorList>
            <consortium name="Ensembl"/>
        </authorList>
    </citation>
    <scope>IDENTIFICATION</scope>
</reference>
<evidence type="ECO:0000256" key="3">
    <source>
        <dbReference type="ARBA" id="ARBA00022737"/>
    </source>
</evidence>
<dbReference type="AlphaFoldDB" id="A0A8C5T7S7"/>
<dbReference type="PROSITE" id="PS50082">
    <property type="entry name" value="WD_REPEATS_2"/>
    <property type="match status" value="2"/>
</dbReference>
<dbReference type="GO" id="GO:0003677">
    <property type="term" value="F:DNA binding"/>
    <property type="evidence" value="ECO:0007669"/>
    <property type="project" value="UniProtKB-UniRule"/>
</dbReference>
<dbReference type="InterPro" id="IPR057646">
    <property type="entry name" value="WD40_WDHD1_1st"/>
</dbReference>
<dbReference type="InterPro" id="IPR036910">
    <property type="entry name" value="HMG_box_dom_sf"/>
</dbReference>
<dbReference type="Ensembl" id="ENSMCST00000003527.1">
    <property type="protein sequence ID" value="ENSMCSP00000003453.1"/>
    <property type="gene ID" value="ENSMCSG00000002397.1"/>
</dbReference>
<evidence type="ECO:0000256" key="5">
    <source>
        <dbReference type="ARBA" id="ARBA00023242"/>
    </source>
</evidence>
<dbReference type="InterPro" id="IPR009071">
    <property type="entry name" value="HMG_box_dom"/>
</dbReference>
<keyword evidence="14" id="KW-1185">Reference proteome</keyword>
<keyword evidence="3" id="KW-0677">Repeat</keyword>
<organism evidence="13 14">
    <name type="scientific">Malurus cyaneus samueli</name>
    <dbReference type="NCBI Taxonomy" id="2593467"/>
    <lineage>
        <taxon>Eukaryota</taxon>
        <taxon>Metazoa</taxon>
        <taxon>Chordata</taxon>
        <taxon>Craniata</taxon>
        <taxon>Vertebrata</taxon>
        <taxon>Euteleostomi</taxon>
        <taxon>Archelosauria</taxon>
        <taxon>Archosauria</taxon>
        <taxon>Dinosauria</taxon>
        <taxon>Saurischia</taxon>
        <taxon>Theropoda</taxon>
        <taxon>Coelurosauria</taxon>
        <taxon>Aves</taxon>
        <taxon>Neognathae</taxon>
        <taxon>Neoaves</taxon>
        <taxon>Telluraves</taxon>
        <taxon>Australaves</taxon>
        <taxon>Passeriformes</taxon>
        <taxon>Meliphagoidea</taxon>
        <taxon>Maluridae</taxon>
        <taxon>Malurus</taxon>
    </lineage>
</organism>
<dbReference type="SUPFAM" id="SSF50978">
    <property type="entry name" value="WD40 repeat-like"/>
    <property type="match status" value="1"/>
</dbReference>
<feature type="repeat" description="WD" evidence="9">
    <location>
        <begin position="239"/>
        <end position="270"/>
    </location>
</feature>
<comment type="subcellular location">
    <subcellularLocation>
        <location evidence="1">Nucleus</location>
        <location evidence="1">Nucleoplasm</location>
    </subcellularLocation>
</comment>
<dbReference type="PROSITE" id="PS00678">
    <property type="entry name" value="WD_REPEATS_1"/>
    <property type="match status" value="2"/>
</dbReference>
<feature type="region of interest" description="Disordered" evidence="11">
    <location>
        <begin position="391"/>
        <end position="431"/>
    </location>
</feature>
<dbReference type="GO" id="GO:0043596">
    <property type="term" value="C:nuclear replication fork"/>
    <property type="evidence" value="ECO:0007669"/>
    <property type="project" value="TreeGrafter"/>
</dbReference>
<feature type="region of interest" description="Disordered" evidence="11">
    <location>
        <begin position="913"/>
        <end position="937"/>
    </location>
</feature>
<evidence type="ECO:0000256" key="11">
    <source>
        <dbReference type="SAM" id="MobiDB-lite"/>
    </source>
</evidence>
<dbReference type="Pfam" id="PF12341">
    <property type="entry name" value="Mcl1_mid"/>
    <property type="match status" value="1"/>
</dbReference>
<dbReference type="InterPro" id="IPR019775">
    <property type="entry name" value="WD40_repeat_CS"/>
</dbReference>
<comment type="function">
    <text evidence="6">Core replisome component that acts as a replication initiation factor. Binds directly to the CMG complex and functions as a hub to recruit additional proteins to the replication fork.</text>
</comment>
<dbReference type="InterPro" id="IPR022100">
    <property type="entry name" value="WDHD1/CFT4_beta-prop_2nd"/>
</dbReference>